<dbReference type="PANTHER" id="PTHR43952:SF75">
    <property type="entry name" value="PROTEIN RADIALIS-LIKE 6"/>
    <property type="match status" value="1"/>
</dbReference>
<keyword evidence="8" id="KW-1185">Reference proteome</keyword>
<evidence type="ECO:0000256" key="2">
    <source>
        <dbReference type="ARBA" id="ARBA00022473"/>
    </source>
</evidence>
<keyword evidence="5" id="KW-0539">Nucleus</keyword>
<evidence type="ECO:0000256" key="5">
    <source>
        <dbReference type="ARBA" id="ARBA00023242"/>
    </source>
</evidence>
<dbReference type="GO" id="GO:0003700">
    <property type="term" value="F:DNA-binding transcription factor activity"/>
    <property type="evidence" value="ECO:0007669"/>
    <property type="project" value="InterPro"/>
</dbReference>
<name>A0A8X8ZEW3_SALSN</name>
<dbReference type="EMBL" id="PNBA02000013">
    <property type="protein sequence ID" value="KAG6402627.1"/>
    <property type="molecule type" value="Genomic_DNA"/>
</dbReference>
<reference evidence="7" key="1">
    <citation type="submission" date="2018-01" db="EMBL/GenBank/DDBJ databases">
        <authorList>
            <person name="Mao J.F."/>
        </authorList>
    </citation>
    <scope>NUCLEOTIDE SEQUENCE</scope>
    <source>
        <strain evidence="7">Huo1</strain>
        <tissue evidence="7">Leaf</tissue>
    </source>
</reference>
<evidence type="ECO:0000313" key="7">
    <source>
        <dbReference type="EMBL" id="KAG6402627.1"/>
    </source>
</evidence>
<proteinExistence type="predicted"/>
<dbReference type="PANTHER" id="PTHR43952">
    <property type="entry name" value="MYB FAMILY TRANSCRIPTION FACTOR-RELATED"/>
    <property type="match status" value="1"/>
</dbReference>
<keyword evidence="4" id="KW-0804">Transcription</keyword>
<dbReference type="GO" id="GO:0048262">
    <property type="term" value="P:determination of dorsal/ventral asymmetry"/>
    <property type="evidence" value="ECO:0007669"/>
    <property type="project" value="UniProtKB-ARBA"/>
</dbReference>
<evidence type="ECO:0000256" key="4">
    <source>
        <dbReference type="ARBA" id="ARBA00023163"/>
    </source>
</evidence>
<keyword evidence="2" id="KW-0217">Developmental protein</keyword>
<dbReference type="SUPFAM" id="SSF46689">
    <property type="entry name" value="Homeodomain-like"/>
    <property type="match status" value="1"/>
</dbReference>
<evidence type="ECO:0000256" key="3">
    <source>
        <dbReference type="ARBA" id="ARBA00023015"/>
    </source>
</evidence>
<dbReference type="Gene3D" id="1.10.10.60">
    <property type="entry name" value="Homeodomain-like"/>
    <property type="match status" value="1"/>
</dbReference>
<protein>
    <recommendedName>
        <fullName evidence="6">Myb-like domain-containing protein</fullName>
    </recommendedName>
</protein>
<dbReference type="Pfam" id="PF00249">
    <property type="entry name" value="Myb_DNA-binding"/>
    <property type="match status" value="1"/>
</dbReference>
<dbReference type="GO" id="GO:0009908">
    <property type="term" value="P:flower development"/>
    <property type="evidence" value="ECO:0007669"/>
    <property type="project" value="UniProtKB-ARBA"/>
</dbReference>
<dbReference type="AlphaFoldDB" id="A0A8X8ZEW3"/>
<evidence type="ECO:0000259" key="6">
    <source>
        <dbReference type="PROSITE" id="PS50090"/>
    </source>
</evidence>
<feature type="domain" description="Myb-like" evidence="6">
    <location>
        <begin position="6"/>
        <end position="60"/>
    </location>
</feature>
<reference evidence="7" key="2">
    <citation type="submission" date="2020-08" db="EMBL/GenBank/DDBJ databases">
        <title>Plant Genome Project.</title>
        <authorList>
            <person name="Zhang R.-G."/>
        </authorList>
    </citation>
    <scope>NUCLEOTIDE SEQUENCE</scope>
    <source>
        <strain evidence="7">Huo1</strain>
        <tissue evidence="7">Leaf</tissue>
    </source>
</reference>
<dbReference type="CDD" id="cd00167">
    <property type="entry name" value="SANT"/>
    <property type="match status" value="1"/>
</dbReference>
<dbReference type="GO" id="GO:0005634">
    <property type="term" value="C:nucleus"/>
    <property type="evidence" value="ECO:0007669"/>
    <property type="project" value="UniProtKB-SubCell"/>
</dbReference>
<dbReference type="InterPro" id="IPR044636">
    <property type="entry name" value="RADIALIS-like"/>
</dbReference>
<organism evidence="7">
    <name type="scientific">Salvia splendens</name>
    <name type="common">Scarlet sage</name>
    <dbReference type="NCBI Taxonomy" id="180675"/>
    <lineage>
        <taxon>Eukaryota</taxon>
        <taxon>Viridiplantae</taxon>
        <taxon>Streptophyta</taxon>
        <taxon>Embryophyta</taxon>
        <taxon>Tracheophyta</taxon>
        <taxon>Spermatophyta</taxon>
        <taxon>Magnoliopsida</taxon>
        <taxon>eudicotyledons</taxon>
        <taxon>Gunneridae</taxon>
        <taxon>Pentapetalae</taxon>
        <taxon>asterids</taxon>
        <taxon>lamiids</taxon>
        <taxon>Lamiales</taxon>
        <taxon>Lamiaceae</taxon>
        <taxon>Nepetoideae</taxon>
        <taxon>Mentheae</taxon>
        <taxon>Salviinae</taxon>
        <taxon>Salvia</taxon>
        <taxon>Salvia subgen. Calosphace</taxon>
        <taxon>core Calosphace</taxon>
    </lineage>
</organism>
<dbReference type="InterPro" id="IPR001005">
    <property type="entry name" value="SANT/Myb"/>
</dbReference>
<gene>
    <name evidence="7" type="ORF">SASPL_134829</name>
</gene>
<dbReference type="PROSITE" id="PS50090">
    <property type="entry name" value="MYB_LIKE"/>
    <property type="match status" value="1"/>
</dbReference>
<evidence type="ECO:0000256" key="1">
    <source>
        <dbReference type="ARBA" id="ARBA00004123"/>
    </source>
</evidence>
<comment type="caution">
    <text evidence="7">The sequence shown here is derived from an EMBL/GenBank/DDBJ whole genome shotgun (WGS) entry which is preliminary data.</text>
</comment>
<dbReference type="Proteomes" id="UP000298416">
    <property type="component" value="Unassembled WGS sequence"/>
</dbReference>
<evidence type="ECO:0000313" key="8">
    <source>
        <dbReference type="Proteomes" id="UP000298416"/>
    </source>
</evidence>
<sequence>MSSCRSNTTPESEWSWAEDKIFEDALVTFSEDSPDRWESVAALLPGRSSTDVFAHYKILLEDLANIEVGFVEIPHYPEHYPDLHDLDMDKLKIS</sequence>
<dbReference type="SMART" id="SM00717">
    <property type="entry name" value="SANT"/>
    <property type="match status" value="1"/>
</dbReference>
<comment type="subcellular location">
    <subcellularLocation>
        <location evidence="1">Nucleus</location>
    </subcellularLocation>
</comment>
<accession>A0A8X8ZEW3</accession>
<keyword evidence="3" id="KW-0805">Transcription regulation</keyword>
<dbReference type="FunFam" id="1.10.10.60:FF:000154">
    <property type="entry name" value="Transcription factor SRM1"/>
    <property type="match status" value="1"/>
</dbReference>
<dbReference type="InterPro" id="IPR009057">
    <property type="entry name" value="Homeodomain-like_sf"/>
</dbReference>